<evidence type="ECO:0000256" key="1">
    <source>
        <dbReference type="SAM" id="MobiDB-lite"/>
    </source>
</evidence>
<feature type="region of interest" description="Disordered" evidence="1">
    <location>
        <begin position="151"/>
        <end position="177"/>
    </location>
</feature>
<gene>
    <name evidence="3" type="primary">ERICH1</name>
</gene>
<dbReference type="InParanoid" id="A0A2Y9QKK8"/>
<dbReference type="AlphaFoldDB" id="A0A2Y9QKK8"/>
<feature type="compositionally biased region" description="Basic and acidic residues" evidence="1">
    <location>
        <begin position="262"/>
        <end position="273"/>
    </location>
</feature>
<feature type="region of interest" description="Disordered" evidence="1">
    <location>
        <begin position="112"/>
        <end position="134"/>
    </location>
</feature>
<evidence type="ECO:0000313" key="3">
    <source>
        <dbReference type="RefSeq" id="XP_023584000.1"/>
    </source>
</evidence>
<sequence length="385" mass="44484">MSNFKKQVFVGKVLKKLFPDVPSGQEKLAPATLASEKPPEKVRPKKANLRGVQPLTGTVVGRLRIPEINILNSFSIGNKIQWKFYLAYHVYYGSVLPKLVAFYFSFIDEDPHDQPKRKRIRRRKSKKNVKNPNNVHVEQAELEKQQSLLGEKLQPQHTDGPIISKNKKRKLKKKEQIKKKKVAGLLTKASGINFMYQPEERNSEQEELRNTDEEDGKDGNEEDIQDTNQEDVKDTNEEDIQDTNQEDVKDTDEEDIQDTNQEDVKGISEEDVKSTNEKADGILNFLKSTHEIYLYDGVSKDSDSAVFMETTEELFEQLESHSLSPSDVFILDHMKTLLLLQDTERLKSALEMFPEHCRMPPDHVRVISTFFNYWITHILPQRNSE</sequence>
<keyword evidence="2" id="KW-1185">Reference proteome</keyword>
<dbReference type="KEGG" id="tmu:101341983"/>
<dbReference type="RefSeq" id="XP_023584000.1">
    <property type="nucleotide sequence ID" value="XM_023728232.1"/>
</dbReference>
<feature type="compositionally biased region" description="Basic residues" evidence="1">
    <location>
        <begin position="115"/>
        <end position="129"/>
    </location>
</feature>
<dbReference type="PANTHER" id="PTHR22444:SF1">
    <property type="entry name" value="GLUTAMATE-RICH PROTEIN 1"/>
    <property type="match status" value="1"/>
</dbReference>
<dbReference type="Proteomes" id="UP000248480">
    <property type="component" value="Unplaced"/>
</dbReference>
<reference evidence="3" key="1">
    <citation type="submission" date="2025-08" db="UniProtKB">
        <authorList>
            <consortium name="RefSeq"/>
        </authorList>
    </citation>
    <scope>IDENTIFICATION</scope>
</reference>
<name>A0A2Y9QKK8_TRIMA</name>
<dbReference type="PANTHER" id="PTHR22444">
    <property type="entry name" value="GLUTAMATE-RICH PROTEIN 1"/>
    <property type="match status" value="1"/>
</dbReference>
<feature type="compositionally biased region" description="Basic residues" evidence="1">
    <location>
        <begin position="165"/>
        <end position="177"/>
    </location>
</feature>
<proteinExistence type="predicted"/>
<dbReference type="InterPro" id="IPR026719">
    <property type="entry name" value="ERICH1"/>
</dbReference>
<organism evidence="2 3">
    <name type="scientific">Trichechus manatus latirostris</name>
    <name type="common">Florida manatee</name>
    <dbReference type="NCBI Taxonomy" id="127582"/>
    <lineage>
        <taxon>Eukaryota</taxon>
        <taxon>Metazoa</taxon>
        <taxon>Chordata</taxon>
        <taxon>Craniata</taxon>
        <taxon>Vertebrata</taxon>
        <taxon>Euteleostomi</taxon>
        <taxon>Mammalia</taxon>
        <taxon>Eutheria</taxon>
        <taxon>Afrotheria</taxon>
        <taxon>Sirenia</taxon>
        <taxon>Trichechidae</taxon>
        <taxon>Trichechus</taxon>
    </lineage>
</organism>
<evidence type="ECO:0000313" key="2">
    <source>
        <dbReference type="Proteomes" id="UP000248480"/>
    </source>
</evidence>
<feature type="compositionally biased region" description="Basic and acidic residues" evidence="1">
    <location>
        <begin position="198"/>
        <end position="211"/>
    </location>
</feature>
<protein>
    <submittedName>
        <fullName evidence="3">Glutamate-rich protein 1</fullName>
    </submittedName>
</protein>
<accession>A0A2Y9QKK8</accession>
<dbReference type="CTD" id="157697"/>
<feature type="compositionally biased region" description="Acidic residues" evidence="1">
    <location>
        <begin position="236"/>
        <end position="261"/>
    </location>
</feature>
<feature type="region of interest" description="Disordered" evidence="1">
    <location>
        <begin position="193"/>
        <end position="273"/>
    </location>
</feature>
<feature type="compositionally biased region" description="Acidic residues" evidence="1">
    <location>
        <begin position="212"/>
        <end position="229"/>
    </location>
</feature>
<dbReference type="FunCoup" id="A0A2Y9QKK8">
    <property type="interactions" value="1155"/>
</dbReference>
<dbReference type="GeneID" id="101341983"/>
<dbReference type="STRING" id="127582.A0A2Y9QKK8"/>